<feature type="transmembrane region" description="Helical" evidence="1">
    <location>
        <begin position="73"/>
        <end position="97"/>
    </location>
</feature>
<evidence type="ECO:0000313" key="3">
    <source>
        <dbReference type="Proteomes" id="UP000076727"/>
    </source>
</evidence>
<feature type="transmembrane region" description="Helical" evidence="1">
    <location>
        <begin position="34"/>
        <end position="58"/>
    </location>
</feature>
<evidence type="ECO:0000256" key="1">
    <source>
        <dbReference type="SAM" id="Phobius"/>
    </source>
</evidence>
<protein>
    <submittedName>
        <fullName evidence="2">Uncharacterized protein</fullName>
    </submittedName>
</protein>
<dbReference type="OrthoDB" id="2756573at2759"/>
<dbReference type="EMBL" id="KV429133">
    <property type="protein sequence ID" value="KZT64305.1"/>
    <property type="molecule type" value="Genomic_DNA"/>
</dbReference>
<proteinExistence type="predicted"/>
<dbReference type="AlphaFoldDB" id="A0A165LEA8"/>
<gene>
    <name evidence="2" type="ORF">DAEQUDRAFT_732820</name>
</gene>
<feature type="transmembrane region" description="Helical" evidence="1">
    <location>
        <begin position="6"/>
        <end position="22"/>
    </location>
</feature>
<sequence length="240" mass="25871">MYVSAALYDLTLAVISSLRLYAIDPRNVLLPTAVFMLSLAPVAYDIFTGSSLVAVSAYPPVGCDLASDRSSNILVFVAVAMAMCSAADVIVVVSTWCKTYHTFRLARSVNISTPLSTVLLRDGTVYFGLVTVIFVLTIACSSIAVFNYFQLAFTSIILSRFFLNLRDAGVGTTSNTSSGFMESQSNVNTNMRGLHSLGGSVAFMGEDDDDQGADRDIDVNDDSFANEQLEGEYSMYGRGE</sequence>
<keyword evidence="3" id="KW-1185">Reference proteome</keyword>
<reference evidence="2 3" key="1">
    <citation type="journal article" date="2016" name="Mol. Biol. Evol.">
        <title>Comparative Genomics of Early-Diverging Mushroom-Forming Fungi Provides Insights into the Origins of Lignocellulose Decay Capabilities.</title>
        <authorList>
            <person name="Nagy L.G."/>
            <person name="Riley R."/>
            <person name="Tritt A."/>
            <person name="Adam C."/>
            <person name="Daum C."/>
            <person name="Floudas D."/>
            <person name="Sun H."/>
            <person name="Yadav J.S."/>
            <person name="Pangilinan J."/>
            <person name="Larsson K.H."/>
            <person name="Matsuura K."/>
            <person name="Barry K."/>
            <person name="Labutti K."/>
            <person name="Kuo R."/>
            <person name="Ohm R.A."/>
            <person name="Bhattacharya S.S."/>
            <person name="Shirouzu T."/>
            <person name="Yoshinaga Y."/>
            <person name="Martin F.M."/>
            <person name="Grigoriev I.V."/>
            <person name="Hibbett D.S."/>
        </authorList>
    </citation>
    <scope>NUCLEOTIDE SEQUENCE [LARGE SCALE GENOMIC DNA]</scope>
    <source>
        <strain evidence="2 3">L-15889</strain>
    </source>
</reference>
<keyword evidence="1" id="KW-0812">Transmembrane</keyword>
<evidence type="ECO:0000313" key="2">
    <source>
        <dbReference type="EMBL" id="KZT64305.1"/>
    </source>
</evidence>
<keyword evidence="1" id="KW-0472">Membrane</keyword>
<dbReference type="Proteomes" id="UP000076727">
    <property type="component" value="Unassembled WGS sequence"/>
</dbReference>
<accession>A0A165LEA8</accession>
<keyword evidence="1" id="KW-1133">Transmembrane helix</keyword>
<name>A0A165LEA8_9APHY</name>
<organism evidence="2 3">
    <name type="scientific">Daedalea quercina L-15889</name>
    <dbReference type="NCBI Taxonomy" id="1314783"/>
    <lineage>
        <taxon>Eukaryota</taxon>
        <taxon>Fungi</taxon>
        <taxon>Dikarya</taxon>
        <taxon>Basidiomycota</taxon>
        <taxon>Agaricomycotina</taxon>
        <taxon>Agaricomycetes</taxon>
        <taxon>Polyporales</taxon>
        <taxon>Fomitopsis</taxon>
    </lineage>
</organism>
<feature type="transmembrane region" description="Helical" evidence="1">
    <location>
        <begin position="118"/>
        <end position="139"/>
    </location>
</feature>